<reference evidence="2 3" key="1">
    <citation type="submission" date="2019-03" db="EMBL/GenBank/DDBJ databases">
        <title>Genomic Encyclopedia of Type Strains, Phase IV (KMG-IV): sequencing the most valuable type-strain genomes for metagenomic binning, comparative biology and taxonomic classification.</title>
        <authorList>
            <person name="Goeker M."/>
        </authorList>
    </citation>
    <scope>NUCLEOTIDE SEQUENCE [LARGE SCALE GENOMIC DNA]</scope>
    <source>
        <strain evidence="2 3">DSM 45361</strain>
    </source>
</reference>
<accession>A0A4R6S1A3</accession>
<sequence length="604" mass="65273">MTAVPTSADTAADTNTDPGHRRQRVRLTPRGTTHVPFTGTRAAEGPLTLGQINIAQWLGNVPDHFYSMLCVEFPVPPGATVGDVTETIAVLGARHETLRTTYRLTGERRQVVAASGTLPLDVCVLGDGRWGPRDQVAVAGALVRWLRANPDPAGTPMHVVVAVAPDQNGPVIACAAALSHMAVDHGAIEVLKREFAELVGDPATRQVGGPRHQPLDQAALEATPTERRRAQAAQDYLQHWTQRIPRRLYDMPDTTPGGDPLAVALSSRAAALAVAQVAARTRASGQGIVLGAICAVLAHRTGDREIILPLMSSNRFERHLVDYVGSVAQGTIAGVEVAGRSFDALVKRAWTVVLEASRNARYDASERARLDERIAHERGLLFKYEPLFNSLVTQSSGPGARVPLRARQFDAAQLDAALAETRLRWRPAHRNAAPVRFELNRLDGRLELDLWSADTGVVSREEAESLLLAFERLVVAAAHEDLDPERMREVIGLETAVRSADWIFLDSCWVDVRKVQDLVDDALAPAVTRVFADVDGRPLVAFVAAKDGIRTPEQAHARCMAALPEHPMALAPRHYVLCATAPADPADLASWPEPTATGTGRTPG</sequence>
<dbReference type="AlphaFoldDB" id="A0A4R6S1A3"/>
<feature type="compositionally biased region" description="Low complexity" evidence="1">
    <location>
        <begin position="8"/>
        <end position="17"/>
    </location>
</feature>
<feature type="region of interest" description="Disordered" evidence="1">
    <location>
        <begin position="1"/>
        <end position="39"/>
    </location>
</feature>
<dbReference type="RefSeq" id="WP_133853312.1">
    <property type="nucleotide sequence ID" value="NZ_SNXZ01000007.1"/>
</dbReference>
<protein>
    <recommendedName>
        <fullName evidence="4">Condensation domain-containing protein</fullName>
    </recommendedName>
</protein>
<evidence type="ECO:0000313" key="3">
    <source>
        <dbReference type="Proteomes" id="UP000295444"/>
    </source>
</evidence>
<keyword evidence="3" id="KW-1185">Reference proteome</keyword>
<gene>
    <name evidence="2" type="ORF">EV186_107209</name>
</gene>
<dbReference type="Gene3D" id="3.30.559.30">
    <property type="entry name" value="Nonribosomal peptide synthetase, condensation domain"/>
    <property type="match status" value="1"/>
</dbReference>
<organism evidence="2 3">
    <name type="scientific">Labedaea rhizosphaerae</name>
    <dbReference type="NCBI Taxonomy" id="598644"/>
    <lineage>
        <taxon>Bacteria</taxon>
        <taxon>Bacillati</taxon>
        <taxon>Actinomycetota</taxon>
        <taxon>Actinomycetes</taxon>
        <taxon>Pseudonocardiales</taxon>
        <taxon>Pseudonocardiaceae</taxon>
        <taxon>Labedaea</taxon>
    </lineage>
</organism>
<dbReference type="SUPFAM" id="SSF52777">
    <property type="entry name" value="CoA-dependent acyltransferases"/>
    <property type="match status" value="2"/>
</dbReference>
<name>A0A4R6S1A3_LABRH</name>
<proteinExistence type="predicted"/>
<evidence type="ECO:0008006" key="4">
    <source>
        <dbReference type="Google" id="ProtNLM"/>
    </source>
</evidence>
<dbReference type="EMBL" id="SNXZ01000007">
    <property type="protein sequence ID" value="TDP92974.1"/>
    <property type="molecule type" value="Genomic_DNA"/>
</dbReference>
<comment type="caution">
    <text evidence="2">The sequence shown here is derived from an EMBL/GenBank/DDBJ whole genome shotgun (WGS) entry which is preliminary data.</text>
</comment>
<dbReference type="Gene3D" id="3.30.559.10">
    <property type="entry name" value="Chloramphenicol acetyltransferase-like domain"/>
    <property type="match status" value="1"/>
</dbReference>
<evidence type="ECO:0000256" key="1">
    <source>
        <dbReference type="SAM" id="MobiDB-lite"/>
    </source>
</evidence>
<dbReference type="OrthoDB" id="3528137at2"/>
<evidence type="ECO:0000313" key="2">
    <source>
        <dbReference type="EMBL" id="TDP92974.1"/>
    </source>
</evidence>
<dbReference type="InterPro" id="IPR023213">
    <property type="entry name" value="CAT-like_dom_sf"/>
</dbReference>
<dbReference type="Proteomes" id="UP000295444">
    <property type="component" value="Unassembled WGS sequence"/>
</dbReference>